<dbReference type="Proteomes" id="UP000499080">
    <property type="component" value="Unassembled WGS sequence"/>
</dbReference>
<dbReference type="GO" id="GO:0051721">
    <property type="term" value="F:protein phosphatase 2A binding"/>
    <property type="evidence" value="ECO:0007669"/>
    <property type="project" value="TreeGrafter"/>
</dbReference>
<gene>
    <name evidence="1" type="ORF">AVEN_226522_1</name>
</gene>
<dbReference type="InterPro" id="IPR007304">
    <property type="entry name" value="TAP46-like"/>
</dbReference>
<protein>
    <submittedName>
        <fullName evidence="1">Uncharacterized protein</fullName>
    </submittedName>
</protein>
<organism evidence="1 2">
    <name type="scientific">Araneus ventricosus</name>
    <name type="common">Orbweaver spider</name>
    <name type="synonym">Epeira ventricosa</name>
    <dbReference type="NCBI Taxonomy" id="182803"/>
    <lineage>
        <taxon>Eukaryota</taxon>
        <taxon>Metazoa</taxon>
        <taxon>Ecdysozoa</taxon>
        <taxon>Arthropoda</taxon>
        <taxon>Chelicerata</taxon>
        <taxon>Arachnida</taxon>
        <taxon>Araneae</taxon>
        <taxon>Araneomorphae</taxon>
        <taxon>Entelegynae</taxon>
        <taxon>Araneoidea</taxon>
        <taxon>Araneidae</taxon>
        <taxon>Araneus</taxon>
    </lineage>
</organism>
<dbReference type="OrthoDB" id="10261753at2759"/>
<dbReference type="GO" id="GO:0009966">
    <property type="term" value="P:regulation of signal transduction"/>
    <property type="evidence" value="ECO:0007669"/>
    <property type="project" value="InterPro"/>
</dbReference>
<dbReference type="EMBL" id="BGPR01031317">
    <property type="protein sequence ID" value="GBO04310.1"/>
    <property type="molecule type" value="Genomic_DNA"/>
</dbReference>
<name>A0A4Y2TXZ7_ARAVE</name>
<evidence type="ECO:0000313" key="2">
    <source>
        <dbReference type="Proteomes" id="UP000499080"/>
    </source>
</evidence>
<dbReference type="PANTHER" id="PTHR10933">
    <property type="entry name" value="IMMUNOGLOBULIN-BINDING PROTEIN 1"/>
    <property type="match status" value="1"/>
</dbReference>
<dbReference type="PANTHER" id="PTHR10933:SF9">
    <property type="entry name" value="IMMUNOGLOBULIN-BINDING PROTEIN 1"/>
    <property type="match status" value="1"/>
</dbReference>
<proteinExistence type="predicted"/>
<keyword evidence="2" id="KW-1185">Reference proteome</keyword>
<sequence>EGVHICIQGLEKCTFMVNELGLFSSNETADELQTSSIKYLILPAVLGCLNLTVQSIDLSERKEYVEKAEISPAVEKIRSHGTDVTVGQKCFLTSFFKYGKLYPCSCHDFNGFLLRYKRGSSKYLPTLAIAVDRDVPTVLYDSEILSNLLHKINGAGACAAYRCFRL</sequence>
<dbReference type="GO" id="GO:0035303">
    <property type="term" value="P:regulation of dephosphorylation"/>
    <property type="evidence" value="ECO:0007669"/>
    <property type="project" value="TreeGrafter"/>
</dbReference>
<accession>A0A4Y2TXZ7</accession>
<dbReference type="Pfam" id="PF04177">
    <property type="entry name" value="TAP42"/>
    <property type="match status" value="1"/>
</dbReference>
<feature type="non-terminal residue" evidence="1">
    <location>
        <position position="1"/>
    </location>
</feature>
<comment type="caution">
    <text evidence="1">The sequence shown here is derived from an EMBL/GenBank/DDBJ whole genome shotgun (WGS) entry which is preliminary data.</text>
</comment>
<dbReference type="GO" id="GO:0005829">
    <property type="term" value="C:cytosol"/>
    <property type="evidence" value="ECO:0007669"/>
    <property type="project" value="TreeGrafter"/>
</dbReference>
<evidence type="ECO:0000313" key="1">
    <source>
        <dbReference type="EMBL" id="GBO04310.1"/>
    </source>
</evidence>
<reference evidence="1 2" key="1">
    <citation type="journal article" date="2019" name="Sci. Rep.">
        <title>Orb-weaving spider Araneus ventricosus genome elucidates the spidroin gene catalogue.</title>
        <authorList>
            <person name="Kono N."/>
            <person name="Nakamura H."/>
            <person name="Ohtoshi R."/>
            <person name="Moran D.A.P."/>
            <person name="Shinohara A."/>
            <person name="Yoshida Y."/>
            <person name="Fujiwara M."/>
            <person name="Mori M."/>
            <person name="Tomita M."/>
            <person name="Arakawa K."/>
        </authorList>
    </citation>
    <scope>NUCLEOTIDE SEQUENCE [LARGE SCALE GENOMIC DNA]</scope>
</reference>
<dbReference type="Gene3D" id="1.25.40.540">
    <property type="entry name" value="TAP42-like family"/>
    <property type="match status" value="1"/>
</dbReference>
<dbReference type="InterPro" id="IPR038511">
    <property type="entry name" value="TAP42/TAP46-like_sf"/>
</dbReference>
<dbReference type="AlphaFoldDB" id="A0A4Y2TXZ7"/>